<dbReference type="InterPro" id="IPR011047">
    <property type="entry name" value="Quinoprotein_ADH-like_sf"/>
</dbReference>
<dbReference type="PROSITE" id="PS51257">
    <property type="entry name" value="PROKAR_LIPOPROTEIN"/>
    <property type="match status" value="1"/>
</dbReference>
<dbReference type="RefSeq" id="WP_200339958.1">
    <property type="nucleotide sequence ID" value="NZ_NRRL01000012.1"/>
</dbReference>
<dbReference type="SUPFAM" id="SSF50998">
    <property type="entry name" value="Quinoprotein alcohol dehydrogenase-like"/>
    <property type="match status" value="1"/>
</dbReference>
<dbReference type="PANTHER" id="PTHR34512">
    <property type="entry name" value="CELL SURFACE PROTEIN"/>
    <property type="match status" value="1"/>
</dbReference>
<gene>
    <name evidence="2" type="ORF">CKO28_07080</name>
</gene>
<evidence type="ECO:0000259" key="1">
    <source>
        <dbReference type="Pfam" id="PF13360"/>
    </source>
</evidence>
<dbReference type="Pfam" id="PF13360">
    <property type="entry name" value="PQQ_2"/>
    <property type="match status" value="1"/>
</dbReference>
<keyword evidence="3" id="KW-1185">Reference proteome</keyword>
<dbReference type="InterPro" id="IPR002372">
    <property type="entry name" value="PQQ_rpt_dom"/>
</dbReference>
<dbReference type="Proteomes" id="UP001296873">
    <property type="component" value="Unassembled WGS sequence"/>
</dbReference>
<feature type="domain" description="Pyrrolo-quinoline quinone repeat" evidence="1">
    <location>
        <begin position="123"/>
        <end position="356"/>
    </location>
</feature>
<organism evidence="2 3">
    <name type="scientific">Rhodovibrio sodomensis</name>
    <dbReference type="NCBI Taxonomy" id="1088"/>
    <lineage>
        <taxon>Bacteria</taxon>
        <taxon>Pseudomonadati</taxon>
        <taxon>Pseudomonadota</taxon>
        <taxon>Alphaproteobacteria</taxon>
        <taxon>Rhodospirillales</taxon>
        <taxon>Rhodovibrionaceae</taxon>
        <taxon>Rhodovibrio</taxon>
    </lineage>
</organism>
<reference evidence="2 3" key="1">
    <citation type="journal article" date="2020" name="Microorganisms">
        <title>Osmotic Adaptation and Compatible Solute Biosynthesis of Phototrophic Bacteria as Revealed from Genome Analyses.</title>
        <authorList>
            <person name="Imhoff J.F."/>
            <person name="Rahn T."/>
            <person name="Kunzel S."/>
            <person name="Keller A."/>
            <person name="Neulinger S.C."/>
        </authorList>
    </citation>
    <scope>NUCLEOTIDE SEQUENCE [LARGE SCALE GENOMIC DNA]</scope>
    <source>
        <strain evidence="2 3">DSM 9895</strain>
    </source>
</reference>
<protein>
    <recommendedName>
        <fullName evidence="1">Pyrrolo-quinoline quinone repeat domain-containing protein</fullName>
    </recommendedName>
</protein>
<sequence>MIRAVLRHGALAGLVFTLAACSWFEADPERLEGERIDVLGPERQLSAAESIQGREIELPPPYINAAWPQPGGNPPHAMFHLKLGDDPSQVWSVDVGEASGDRQQIMSQPVVAGGRVYAMDAAATVSAYTADNGQRIWRRQLIEDTEGIFGGGPGYADGRLFVTTGAGRLFALDAATGETVWTYDAGVPMRAGPTVRDGQVYAVTIVNETVALSAEDGSELWTHQGIEEQAGLLGSASPAVTSAAVYVAYSSGELFALLPENGRALWSDSLAGIARTGSVANLTDVRAKPVAEGNRVYAISNANRMTAIDTRRGARVWDERLSGIEMPWIAGDWLFVVTAQSELLALERETGRIRWVTQLARWEDSEDKDGPIVWQGPVLAGDRLLLLGSQGKAVSVSPYNGEVMGAIDIPGAPAAPPVVADQTLYILTDGATLAAYR</sequence>
<dbReference type="PANTHER" id="PTHR34512:SF30">
    <property type="entry name" value="OUTER MEMBRANE PROTEIN ASSEMBLY FACTOR BAMB"/>
    <property type="match status" value="1"/>
</dbReference>
<dbReference type="InterPro" id="IPR018391">
    <property type="entry name" value="PQQ_b-propeller_rpt"/>
</dbReference>
<dbReference type="SMART" id="SM00564">
    <property type="entry name" value="PQQ"/>
    <property type="match status" value="6"/>
</dbReference>
<evidence type="ECO:0000313" key="2">
    <source>
        <dbReference type="EMBL" id="MBK1667796.1"/>
    </source>
</evidence>
<dbReference type="Gene3D" id="2.130.10.10">
    <property type="entry name" value="YVTN repeat-like/Quinoprotein amine dehydrogenase"/>
    <property type="match status" value="1"/>
</dbReference>
<evidence type="ECO:0000313" key="3">
    <source>
        <dbReference type="Proteomes" id="UP001296873"/>
    </source>
</evidence>
<proteinExistence type="predicted"/>
<name>A0ABS1DCX1_9PROT</name>
<dbReference type="EMBL" id="NRRL01000012">
    <property type="protein sequence ID" value="MBK1667796.1"/>
    <property type="molecule type" value="Genomic_DNA"/>
</dbReference>
<dbReference type="InterPro" id="IPR015943">
    <property type="entry name" value="WD40/YVTN_repeat-like_dom_sf"/>
</dbReference>
<accession>A0ABS1DCX1</accession>
<comment type="caution">
    <text evidence="2">The sequence shown here is derived from an EMBL/GenBank/DDBJ whole genome shotgun (WGS) entry which is preliminary data.</text>
</comment>